<gene>
    <name evidence="13" type="ORF">EV420DRAFT_1564913</name>
</gene>
<evidence type="ECO:0000256" key="2">
    <source>
        <dbReference type="ARBA" id="ARBA00008170"/>
    </source>
</evidence>
<dbReference type="InterPro" id="IPR044880">
    <property type="entry name" value="NCX_ion-bd_dom_sf"/>
</dbReference>
<name>A0AA39MWG5_ARMTA</name>
<evidence type="ECO:0000256" key="1">
    <source>
        <dbReference type="ARBA" id="ARBA00004127"/>
    </source>
</evidence>
<feature type="transmembrane region" description="Helical" evidence="10">
    <location>
        <begin position="305"/>
        <end position="327"/>
    </location>
</feature>
<dbReference type="GO" id="GO:0012505">
    <property type="term" value="C:endomembrane system"/>
    <property type="evidence" value="ECO:0007669"/>
    <property type="project" value="UniProtKB-SubCell"/>
</dbReference>
<feature type="transmembrane region" description="Helical" evidence="10">
    <location>
        <begin position="264"/>
        <end position="285"/>
    </location>
</feature>
<dbReference type="Pfam" id="PF01699">
    <property type="entry name" value="Na_Ca_ex"/>
    <property type="match status" value="2"/>
</dbReference>
<keyword evidence="6 10" id="KW-0106">Calcium</keyword>
<evidence type="ECO:0000259" key="12">
    <source>
        <dbReference type="Pfam" id="PF01699"/>
    </source>
</evidence>
<proteinExistence type="inferred from homology"/>
<keyword evidence="14" id="KW-1185">Reference proteome</keyword>
<evidence type="ECO:0000256" key="8">
    <source>
        <dbReference type="ARBA" id="ARBA00023065"/>
    </source>
</evidence>
<feature type="transmembrane region" description="Helical" evidence="10">
    <location>
        <begin position="420"/>
        <end position="438"/>
    </location>
</feature>
<keyword evidence="4 10" id="KW-0109">Calcium transport</keyword>
<keyword evidence="5 10" id="KW-0812">Transmembrane</keyword>
<evidence type="ECO:0000256" key="7">
    <source>
        <dbReference type="ARBA" id="ARBA00022989"/>
    </source>
</evidence>
<evidence type="ECO:0000256" key="5">
    <source>
        <dbReference type="ARBA" id="ARBA00022692"/>
    </source>
</evidence>
<comment type="caution">
    <text evidence="13">The sequence shown here is derived from an EMBL/GenBank/DDBJ whole genome shotgun (WGS) entry which is preliminary data.</text>
</comment>
<evidence type="ECO:0000256" key="10">
    <source>
        <dbReference type="RuleBase" id="RU365028"/>
    </source>
</evidence>
<comment type="similarity">
    <text evidence="2 10">Belongs to the Ca(2+):cation antiporter (CaCA) (TC 2.A.19) family.</text>
</comment>
<reference evidence="13" key="1">
    <citation type="submission" date="2023-06" db="EMBL/GenBank/DDBJ databases">
        <authorList>
            <consortium name="Lawrence Berkeley National Laboratory"/>
            <person name="Ahrendt S."/>
            <person name="Sahu N."/>
            <person name="Indic B."/>
            <person name="Wong-Bajracharya J."/>
            <person name="Merenyi Z."/>
            <person name="Ke H.-M."/>
            <person name="Monk M."/>
            <person name="Kocsube S."/>
            <person name="Drula E."/>
            <person name="Lipzen A."/>
            <person name="Balint B."/>
            <person name="Henrissat B."/>
            <person name="Andreopoulos B."/>
            <person name="Martin F.M."/>
            <person name="Harder C.B."/>
            <person name="Rigling D."/>
            <person name="Ford K.L."/>
            <person name="Foster G.D."/>
            <person name="Pangilinan J."/>
            <person name="Papanicolaou A."/>
            <person name="Barry K."/>
            <person name="LaButti K."/>
            <person name="Viragh M."/>
            <person name="Koriabine M."/>
            <person name="Yan M."/>
            <person name="Riley R."/>
            <person name="Champramary S."/>
            <person name="Plett K.L."/>
            <person name="Tsai I.J."/>
            <person name="Slot J."/>
            <person name="Sipos G."/>
            <person name="Plett J."/>
            <person name="Nagy L.G."/>
            <person name="Grigoriev I.V."/>
        </authorList>
    </citation>
    <scope>NUCLEOTIDE SEQUENCE</scope>
    <source>
        <strain evidence="13">CCBAS 213</strain>
    </source>
</reference>
<dbReference type="InterPro" id="IPR004713">
    <property type="entry name" value="CaH_exchang"/>
</dbReference>
<dbReference type="InterPro" id="IPR004798">
    <property type="entry name" value="CAX-like"/>
</dbReference>
<evidence type="ECO:0000313" key="14">
    <source>
        <dbReference type="Proteomes" id="UP001175211"/>
    </source>
</evidence>
<dbReference type="GeneID" id="85357550"/>
<feature type="transmembrane region" description="Helical" evidence="10">
    <location>
        <begin position="148"/>
        <end position="168"/>
    </location>
</feature>
<evidence type="ECO:0000256" key="3">
    <source>
        <dbReference type="ARBA" id="ARBA00022448"/>
    </source>
</evidence>
<feature type="transmembrane region" description="Helical" evidence="10">
    <location>
        <begin position="385"/>
        <end position="408"/>
    </location>
</feature>
<keyword evidence="7 10" id="KW-1133">Transmembrane helix</keyword>
<keyword evidence="3 10" id="KW-0813">Transport</keyword>
<dbReference type="GO" id="GO:0015369">
    <property type="term" value="F:calcium:proton antiporter activity"/>
    <property type="evidence" value="ECO:0007669"/>
    <property type="project" value="UniProtKB-UniRule"/>
</dbReference>
<feature type="transmembrane region" description="Helical" evidence="10">
    <location>
        <begin position="180"/>
        <end position="197"/>
    </location>
</feature>
<protein>
    <recommendedName>
        <fullName evidence="10">Vacuolar calcium ion transporter</fullName>
    </recommendedName>
</protein>
<organism evidence="13 14">
    <name type="scientific">Armillaria tabescens</name>
    <name type="common">Ringless honey mushroom</name>
    <name type="synonym">Agaricus tabescens</name>
    <dbReference type="NCBI Taxonomy" id="1929756"/>
    <lineage>
        <taxon>Eukaryota</taxon>
        <taxon>Fungi</taxon>
        <taxon>Dikarya</taxon>
        <taxon>Basidiomycota</taxon>
        <taxon>Agaricomycotina</taxon>
        <taxon>Agaricomycetes</taxon>
        <taxon>Agaricomycetidae</taxon>
        <taxon>Agaricales</taxon>
        <taxon>Marasmiineae</taxon>
        <taxon>Physalacriaceae</taxon>
        <taxon>Desarmillaria</taxon>
    </lineage>
</organism>
<evidence type="ECO:0000313" key="13">
    <source>
        <dbReference type="EMBL" id="KAK0449596.1"/>
    </source>
</evidence>
<comment type="function">
    <text evidence="10">Has a role in promoting intracellular calcium ion sequestration via the exchange of calcium ions for hydrogen ions across the vacuolar membrane. Involved also in manganese ion homeostasis via its uptake into the vacuole.</text>
</comment>
<keyword evidence="9 10" id="KW-0472">Membrane</keyword>
<dbReference type="PANTHER" id="PTHR31503:SF22">
    <property type="entry name" value="VACUOLAR CALCIUM ION TRANSPORTER"/>
    <property type="match status" value="1"/>
</dbReference>
<accession>A0AA39MWG5</accession>
<evidence type="ECO:0000256" key="9">
    <source>
        <dbReference type="ARBA" id="ARBA00023136"/>
    </source>
</evidence>
<dbReference type="InterPro" id="IPR004837">
    <property type="entry name" value="NaCa_Exmemb"/>
</dbReference>
<dbReference type="RefSeq" id="XP_060326888.1">
    <property type="nucleotide sequence ID" value="XM_060474002.1"/>
</dbReference>
<dbReference type="Proteomes" id="UP001175211">
    <property type="component" value="Unassembled WGS sequence"/>
</dbReference>
<dbReference type="AlphaFoldDB" id="A0AA39MWG5"/>
<feature type="transmembrane region" description="Helical" evidence="10">
    <location>
        <begin position="79"/>
        <end position="98"/>
    </location>
</feature>
<dbReference type="GO" id="GO:0006874">
    <property type="term" value="P:intracellular calcium ion homeostasis"/>
    <property type="evidence" value="ECO:0007669"/>
    <property type="project" value="TreeGrafter"/>
</dbReference>
<keyword evidence="8 10" id="KW-0406">Ion transport</keyword>
<dbReference type="PANTHER" id="PTHR31503">
    <property type="entry name" value="VACUOLAR CALCIUM ION TRANSPORTER"/>
    <property type="match status" value="1"/>
</dbReference>
<feature type="domain" description="Sodium/calcium exchanger membrane region" evidence="12">
    <location>
        <begin position="273"/>
        <end position="433"/>
    </location>
</feature>
<feature type="domain" description="Sodium/calcium exchanger membrane region" evidence="12">
    <location>
        <begin position="83"/>
        <end position="240"/>
    </location>
</feature>
<sequence>MFRIFRHPSPPRLEQPSLLSDPSEYRGPGFFLRCWTVLKAEGESSWLDSYKSFLFGSYLNLLLLFVPLSAVAHHRDWDASFRFSFSLIAIVPLSKLLGQSTEQISFKLGQTSAGLLNVLFGNPEFIVGVTALLRDELDLVQSTMLGSILYNFLLMLGCSFLAAGIRYSESSFEVTASQNSGSLMTLASITFVIPAMYHSIKLDGADLHVIDDPAALRGLLIISRGTAIMLLLVYIAYLFFELTSHNYLFFSDADDEELDIEPPGMSAVSAGTAFLVVAITTFFCVDHLVTSIEEFTDEYHVPKSIIGLVIIPITMNIVDHIITVWTAQGTAMGGNMGAALGICIGNAISIGTFVMPFLVLLGWVSHHELTLFFGKFEACVIFAGIAFRFLFAAQTICLYVSVLFVNAIVQDGKSNYLEGFMLITLYVVIVLAFSVFYYV</sequence>
<dbReference type="GO" id="GO:0000329">
    <property type="term" value="C:fungal-type vacuole membrane"/>
    <property type="evidence" value="ECO:0007669"/>
    <property type="project" value="TreeGrafter"/>
</dbReference>
<dbReference type="EMBL" id="JAUEPS010000038">
    <property type="protein sequence ID" value="KAK0449596.1"/>
    <property type="molecule type" value="Genomic_DNA"/>
</dbReference>
<dbReference type="NCBIfam" id="TIGR00378">
    <property type="entry name" value="cax"/>
    <property type="match status" value="1"/>
</dbReference>
<comment type="subcellular location">
    <subcellularLocation>
        <location evidence="1">Endomembrane system</location>
        <topology evidence="1">Multi-pass membrane protein</topology>
    </subcellularLocation>
    <subcellularLocation>
        <location evidence="10">Vacuole membrane</location>
    </subcellularLocation>
</comment>
<feature type="region of interest" description="Disordered" evidence="11">
    <location>
        <begin position="1"/>
        <end position="20"/>
    </location>
</feature>
<feature type="transmembrane region" description="Helical" evidence="10">
    <location>
        <begin position="218"/>
        <end position="240"/>
    </location>
</feature>
<feature type="transmembrane region" description="Helical" evidence="10">
    <location>
        <begin position="53"/>
        <end position="73"/>
    </location>
</feature>
<dbReference type="Gene3D" id="1.20.1420.30">
    <property type="entry name" value="NCX, central ion-binding region"/>
    <property type="match status" value="1"/>
</dbReference>
<evidence type="ECO:0000256" key="4">
    <source>
        <dbReference type="ARBA" id="ARBA00022568"/>
    </source>
</evidence>
<keyword evidence="10" id="KW-0926">Vacuole</keyword>
<evidence type="ECO:0000256" key="11">
    <source>
        <dbReference type="SAM" id="MobiDB-lite"/>
    </source>
</evidence>
<feature type="transmembrane region" description="Helical" evidence="10">
    <location>
        <begin position="339"/>
        <end position="364"/>
    </location>
</feature>
<evidence type="ECO:0000256" key="6">
    <source>
        <dbReference type="ARBA" id="ARBA00022837"/>
    </source>
</evidence>
<comment type="caution">
    <text evidence="10">Lacks conserved residue(s) required for the propagation of feature annotation.</text>
</comment>
<keyword evidence="10" id="KW-0050">Antiport</keyword>